<dbReference type="AlphaFoldDB" id="A0A2U3ACT2"/>
<evidence type="ECO:0000313" key="1">
    <source>
        <dbReference type="EMBL" id="PWI22368.1"/>
    </source>
</evidence>
<keyword evidence="1" id="KW-0067">ATP-binding</keyword>
<gene>
    <name evidence="1" type="ORF">DEX24_16940</name>
</gene>
<dbReference type="InterPro" id="IPR027417">
    <property type="entry name" value="P-loop_NTPase"/>
</dbReference>
<comment type="caution">
    <text evidence="1">The sequence shown here is derived from an EMBL/GenBank/DDBJ whole genome shotgun (WGS) entry which is preliminary data.</text>
</comment>
<accession>A0A2U3ACT2</accession>
<dbReference type="GO" id="GO:0005524">
    <property type="term" value="F:ATP binding"/>
    <property type="evidence" value="ECO:0007669"/>
    <property type="project" value="UniProtKB-KW"/>
</dbReference>
<keyword evidence="1" id="KW-0547">Nucleotide-binding</keyword>
<dbReference type="Proteomes" id="UP000245938">
    <property type="component" value="Unassembled WGS sequence"/>
</dbReference>
<name>A0A2U3ACT2_9BACL</name>
<sequence>MTALLEAQSVSMTVGGTTLVDAISLRIGAGEMVAIVGP</sequence>
<organism evidence="1 2">
    <name type="scientific">Kurthia sibirica</name>
    <dbReference type="NCBI Taxonomy" id="202750"/>
    <lineage>
        <taxon>Bacteria</taxon>
        <taxon>Bacillati</taxon>
        <taxon>Bacillota</taxon>
        <taxon>Bacilli</taxon>
        <taxon>Bacillales</taxon>
        <taxon>Caryophanaceae</taxon>
        <taxon>Kurthia</taxon>
    </lineage>
</organism>
<feature type="non-terminal residue" evidence="1">
    <location>
        <position position="38"/>
    </location>
</feature>
<protein>
    <submittedName>
        <fullName evidence="1">Heme ABC transporter ATP-binding protein</fullName>
    </submittedName>
</protein>
<reference evidence="1 2" key="1">
    <citation type="submission" date="2018-05" db="EMBL/GenBank/DDBJ databases">
        <title>Kurthia sibirica genome sequence.</title>
        <authorList>
            <person name="Maclea K.S."/>
            <person name="Goen A.E."/>
        </authorList>
    </citation>
    <scope>NUCLEOTIDE SEQUENCE [LARGE SCALE GENOMIC DNA]</scope>
    <source>
        <strain evidence="1 2">ATCC 49154</strain>
    </source>
</reference>
<dbReference type="EMBL" id="QFVR01000072">
    <property type="protein sequence ID" value="PWI22368.1"/>
    <property type="molecule type" value="Genomic_DNA"/>
</dbReference>
<proteinExistence type="predicted"/>
<dbReference type="SUPFAM" id="SSF52540">
    <property type="entry name" value="P-loop containing nucleoside triphosphate hydrolases"/>
    <property type="match status" value="1"/>
</dbReference>
<dbReference type="Gene3D" id="3.40.50.300">
    <property type="entry name" value="P-loop containing nucleotide triphosphate hydrolases"/>
    <property type="match status" value="1"/>
</dbReference>
<keyword evidence="2" id="KW-1185">Reference proteome</keyword>
<evidence type="ECO:0000313" key="2">
    <source>
        <dbReference type="Proteomes" id="UP000245938"/>
    </source>
</evidence>